<evidence type="ECO:0000313" key="4">
    <source>
        <dbReference type="Proteomes" id="UP000054558"/>
    </source>
</evidence>
<sequence>MTAVTMATTPEAPPAFKGGPHLTVSWRRPGSKKWQPFEDSLGPAILAATASGQATFQLEESLRRSPRLNPEERKAKRARASRRSSKEVDLVVTLKTDRNGCPASNSERAVRWGFSSTCSFDRLPRTARALAAMIADCEAPKKRQVLSELLDFLTSEERIHKFLSEIDFAANPVQWFPSLTACAAKTGTLRISRITVNARARPGGALYARFLDAMARHVADLGDALRSLMGSDSQKMAPLLFAFHGTPPPNVPSILENGMLPEKRIASGGDWFGTLPFASLSYCQKQWGCGVIGGPPFRLILFLLLPVPSAVLSGTESWRSQQFGQPSSRKLARLAGAGCRGRPQLKGFPEEAAADPMTPAPSVVIVWVLSELFEVPWQPNEVERLRREVQLEAHAVRLGKSWETYGDTFVNSFAKELMLCVQDVSHQHSNLSALTDFLARLFGACPSNPSLHIRRGSQELWPSVLEEFRRKHEQLSQGTERAAPATTRWREKSLEFLRHLDYSIPYIGTGDEVSNEVSRRLRGAVEKVRAGLLNEKSKIRQAQEEVIEEAEEAQMRAKRALVKASLEKAPWEKGALSGERRI</sequence>
<name>A0A1Y1IB13_KLENI</name>
<dbReference type="AlphaFoldDB" id="A0A1Y1IB13"/>
<reference evidence="3 4" key="1">
    <citation type="journal article" date="2014" name="Nat. Commun.">
        <title>Klebsormidium flaccidum genome reveals primary factors for plant terrestrial adaptation.</title>
        <authorList>
            <person name="Hori K."/>
            <person name="Maruyama F."/>
            <person name="Fujisawa T."/>
            <person name="Togashi T."/>
            <person name="Yamamoto N."/>
            <person name="Seo M."/>
            <person name="Sato S."/>
            <person name="Yamada T."/>
            <person name="Mori H."/>
            <person name="Tajima N."/>
            <person name="Moriyama T."/>
            <person name="Ikeuchi M."/>
            <person name="Watanabe M."/>
            <person name="Wada H."/>
            <person name="Kobayashi K."/>
            <person name="Saito M."/>
            <person name="Masuda T."/>
            <person name="Sasaki-Sekimoto Y."/>
            <person name="Mashiguchi K."/>
            <person name="Awai K."/>
            <person name="Shimojima M."/>
            <person name="Masuda S."/>
            <person name="Iwai M."/>
            <person name="Nobusawa T."/>
            <person name="Narise T."/>
            <person name="Kondo S."/>
            <person name="Saito H."/>
            <person name="Sato R."/>
            <person name="Murakawa M."/>
            <person name="Ihara Y."/>
            <person name="Oshima-Yamada Y."/>
            <person name="Ohtaka K."/>
            <person name="Satoh M."/>
            <person name="Sonobe K."/>
            <person name="Ishii M."/>
            <person name="Ohtani R."/>
            <person name="Kanamori-Sato M."/>
            <person name="Honoki R."/>
            <person name="Miyazaki D."/>
            <person name="Mochizuki H."/>
            <person name="Umetsu J."/>
            <person name="Higashi K."/>
            <person name="Shibata D."/>
            <person name="Kamiya Y."/>
            <person name="Sato N."/>
            <person name="Nakamura Y."/>
            <person name="Tabata S."/>
            <person name="Ida S."/>
            <person name="Kurokawa K."/>
            <person name="Ohta H."/>
        </authorList>
    </citation>
    <scope>NUCLEOTIDE SEQUENCE [LARGE SCALE GENOMIC DNA]</scope>
    <source>
        <strain evidence="3 4">NIES-2285</strain>
    </source>
</reference>
<accession>A0A1Y1IB13</accession>
<dbReference type="Proteomes" id="UP000054558">
    <property type="component" value="Unassembled WGS sequence"/>
</dbReference>
<dbReference type="EMBL" id="DF237353">
    <property type="protein sequence ID" value="GAQ88155.1"/>
    <property type="molecule type" value="Genomic_DNA"/>
</dbReference>
<evidence type="ECO:0000256" key="1">
    <source>
        <dbReference type="SAM" id="Coils"/>
    </source>
</evidence>
<gene>
    <name evidence="3" type="ORF">KFL_004040150</name>
</gene>
<keyword evidence="1" id="KW-0175">Coiled coil</keyword>
<feature type="coiled-coil region" evidence="1">
    <location>
        <begin position="525"/>
        <end position="567"/>
    </location>
</feature>
<feature type="region of interest" description="Disordered" evidence="2">
    <location>
        <begin position="1"/>
        <end position="21"/>
    </location>
</feature>
<protein>
    <submittedName>
        <fullName evidence="3">Uncharacterized protein</fullName>
    </submittedName>
</protein>
<feature type="region of interest" description="Disordered" evidence="2">
    <location>
        <begin position="63"/>
        <end position="82"/>
    </location>
</feature>
<evidence type="ECO:0000313" key="3">
    <source>
        <dbReference type="EMBL" id="GAQ88155.1"/>
    </source>
</evidence>
<evidence type="ECO:0000256" key="2">
    <source>
        <dbReference type="SAM" id="MobiDB-lite"/>
    </source>
</evidence>
<proteinExistence type="predicted"/>
<keyword evidence="4" id="KW-1185">Reference proteome</keyword>
<organism evidence="3 4">
    <name type="scientific">Klebsormidium nitens</name>
    <name type="common">Green alga</name>
    <name type="synonym">Ulothrix nitens</name>
    <dbReference type="NCBI Taxonomy" id="105231"/>
    <lineage>
        <taxon>Eukaryota</taxon>
        <taxon>Viridiplantae</taxon>
        <taxon>Streptophyta</taxon>
        <taxon>Klebsormidiophyceae</taxon>
        <taxon>Klebsormidiales</taxon>
        <taxon>Klebsormidiaceae</taxon>
        <taxon>Klebsormidium</taxon>
    </lineage>
</organism>